<evidence type="ECO:0000313" key="3">
    <source>
        <dbReference type="Proteomes" id="UP001487740"/>
    </source>
</evidence>
<feature type="region of interest" description="Disordered" evidence="1">
    <location>
        <begin position="361"/>
        <end position="424"/>
    </location>
</feature>
<sequence>MPVYGSLEKFQNDKDWGRYIAVVKNYFGANGITDGEKKRQILLASVGLETYDLMCTLVSPLEPEVKSFEELVKVVQDHEKQDTKKDSVQIQVLYSVQGEGEFVSSFAVRLRQAAQDCKFADMNEHLRDRFIAAIGDDKIQTRLLSMSDNVTLPNTLQEVLAMESAQSNSESIQAAAAALSARVSGGSDDCEVREVRSAAKSARHGCGGDHCRRFCKFKDAVCHACVRKEHISRMCRTSVRQERSRNSSPARKNNQKRKSTRSTHLGCRGAVLGLLHDTHVGITRMKTQSRSYVWWAEIDKDVEEEASCLVINVVDGDVVRRHADHVRSRLTNVPRPTDVIEPCFRKTRIGPLLNDSLQTIPAEIPPRSPVPSVSGPDVEVTEPVKSPMSSAPVPETRDAAADLNTTPVLRRSGRTRDAPHRLGY</sequence>
<keyword evidence="3" id="KW-1185">Reference proteome</keyword>
<proteinExistence type="predicted"/>
<gene>
    <name evidence="2" type="ORF">O3P69_018236</name>
</gene>
<protein>
    <recommendedName>
        <fullName evidence="4">Gag protein</fullName>
    </recommendedName>
</protein>
<reference evidence="2 3" key="1">
    <citation type="submission" date="2023-03" db="EMBL/GenBank/DDBJ databases">
        <title>High-quality genome of Scylla paramamosain provides insights in environmental adaptation.</title>
        <authorList>
            <person name="Zhang L."/>
        </authorList>
    </citation>
    <scope>NUCLEOTIDE SEQUENCE [LARGE SCALE GENOMIC DNA]</scope>
    <source>
        <strain evidence="2">LZ_2023a</strain>
        <tissue evidence="2">Muscle</tissue>
    </source>
</reference>
<dbReference type="Proteomes" id="UP001487740">
    <property type="component" value="Unassembled WGS sequence"/>
</dbReference>
<feature type="compositionally biased region" description="Basic and acidic residues" evidence="1">
    <location>
        <begin position="414"/>
        <end position="424"/>
    </location>
</feature>
<organism evidence="2 3">
    <name type="scientific">Scylla paramamosain</name>
    <name type="common">Mud crab</name>
    <dbReference type="NCBI Taxonomy" id="85552"/>
    <lineage>
        <taxon>Eukaryota</taxon>
        <taxon>Metazoa</taxon>
        <taxon>Ecdysozoa</taxon>
        <taxon>Arthropoda</taxon>
        <taxon>Crustacea</taxon>
        <taxon>Multicrustacea</taxon>
        <taxon>Malacostraca</taxon>
        <taxon>Eumalacostraca</taxon>
        <taxon>Eucarida</taxon>
        <taxon>Decapoda</taxon>
        <taxon>Pleocyemata</taxon>
        <taxon>Brachyura</taxon>
        <taxon>Eubrachyura</taxon>
        <taxon>Portunoidea</taxon>
        <taxon>Portunidae</taxon>
        <taxon>Portuninae</taxon>
        <taxon>Scylla</taxon>
    </lineage>
</organism>
<dbReference type="EMBL" id="JARAKH010000030">
    <property type="protein sequence ID" value="KAK8387555.1"/>
    <property type="molecule type" value="Genomic_DNA"/>
</dbReference>
<name>A0AAW0TLL6_SCYPA</name>
<evidence type="ECO:0008006" key="4">
    <source>
        <dbReference type="Google" id="ProtNLM"/>
    </source>
</evidence>
<accession>A0AAW0TLL6</accession>
<evidence type="ECO:0000256" key="1">
    <source>
        <dbReference type="SAM" id="MobiDB-lite"/>
    </source>
</evidence>
<dbReference type="AlphaFoldDB" id="A0AAW0TLL6"/>
<dbReference type="InterPro" id="IPR050951">
    <property type="entry name" value="Retrovirus_Pol_polyprotein"/>
</dbReference>
<dbReference type="PANTHER" id="PTHR37984:SF13">
    <property type="entry name" value="RIBONUCLEASE H"/>
    <property type="match status" value="1"/>
</dbReference>
<dbReference type="PANTHER" id="PTHR37984">
    <property type="entry name" value="PROTEIN CBG26694"/>
    <property type="match status" value="1"/>
</dbReference>
<evidence type="ECO:0000313" key="2">
    <source>
        <dbReference type="EMBL" id="KAK8387555.1"/>
    </source>
</evidence>
<feature type="region of interest" description="Disordered" evidence="1">
    <location>
        <begin position="236"/>
        <end position="262"/>
    </location>
</feature>
<comment type="caution">
    <text evidence="2">The sequence shown here is derived from an EMBL/GenBank/DDBJ whole genome shotgun (WGS) entry which is preliminary data.</text>
</comment>